<feature type="domain" description="HTH araC/xylS-type" evidence="5">
    <location>
        <begin position="266"/>
        <end position="367"/>
    </location>
</feature>
<keyword evidence="4" id="KW-0812">Transmembrane</keyword>
<dbReference type="InterPro" id="IPR018060">
    <property type="entry name" value="HTH_AraC"/>
</dbReference>
<dbReference type="PANTHER" id="PTHR43280">
    <property type="entry name" value="ARAC-FAMILY TRANSCRIPTIONAL REGULATOR"/>
    <property type="match status" value="1"/>
</dbReference>
<evidence type="ECO:0000259" key="5">
    <source>
        <dbReference type="PROSITE" id="PS01124"/>
    </source>
</evidence>
<dbReference type="SUPFAM" id="SSF46689">
    <property type="entry name" value="Homeodomain-like"/>
    <property type="match status" value="1"/>
</dbReference>
<evidence type="ECO:0000256" key="3">
    <source>
        <dbReference type="ARBA" id="ARBA00023163"/>
    </source>
</evidence>
<dbReference type="PROSITE" id="PS01124">
    <property type="entry name" value="HTH_ARAC_FAMILY_2"/>
    <property type="match status" value="1"/>
</dbReference>
<evidence type="ECO:0000256" key="2">
    <source>
        <dbReference type="ARBA" id="ARBA00023125"/>
    </source>
</evidence>
<accession>A0AAN4W1B0</accession>
<dbReference type="PANTHER" id="PTHR43280:SF34">
    <property type="entry name" value="ARAC-FAMILY TRANSCRIPTIONAL REGULATOR"/>
    <property type="match status" value="1"/>
</dbReference>
<feature type="transmembrane region" description="Helical" evidence="4">
    <location>
        <begin position="64"/>
        <end position="86"/>
    </location>
</feature>
<keyword evidence="3" id="KW-0804">Transcription</keyword>
<dbReference type="SMART" id="SM00342">
    <property type="entry name" value="HTH_ARAC"/>
    <property type="match status" value="1"/>
</dbReference>
<keyword evidence="2" id="KW-0238">DNA-binding</keyword>
<dbReference type="GO" id="GO:0043565">
    <property type="term" value="F:sequence-specific DNA binding"/>
    <property type="evidence" value="ECO:0007669"/>
    <property type="project" value="InterPro"/>
</dbReference>
<keyword evidence="1" id="KW-0805">Transcription regulation</keyword>
<keyword evidence="4" id="KW-0472">Membrane</keyword>
<evidence type="ECO:0000256" key="4">
    <source>
        <dbReference type="SAM" id="Phobius"/>
    </source>
</evidence>
<proteinExistence type="predicted"/>
<dbReference type="AlphaFoldDB" id="A0AAN4W1B0"/>
<dbReference type="Proteomes" id="UP001310022">
    <property type="component" value="Unassembled WGS sequence"/>
</dbReference>
<feature type="transmembrane region" description="Helical" evidence="4">
    <location>
        <begin position="178"/>
        <end position="199"/>
    </location>
</feature>
<protein>
    <recommendedName>
        <fullName evidence="5">HTH araC/xylS-type domain-containing protein</fullName>
    </recommendedName>
</protein>
<name>A0AAN4W1B0_9BACT</name>
<sequence>MDNYTDLILTNGALLAFFLAVYLMFYPGKFFPNKILGVLVLSWSLTVLMFSFKNTEFFLKYPAAYGLVDVLVLCFSPLMFLYVYTYLHQLKKIKQKDFLHFLPALLYLLAIAPESMFNPEEKIQWLNGNGPQWYHWLSNFFNVFIILQWMTYSIISLNQIQDYQSQNPSTPSKFLENWLKFFIGINIVLWLLGTSGAFLEIIGLQPPVNMFQFFYGGLTLTALVFSISTVTKPALFNPLEKAPATSTPKERPAYNEFTKNDFDTLNTLLLTQKLYLKNNLKMQDLVEASQLPYKRVSEAFNLYGNKSFYEIINELRLKEAMSLIKQEYHLQYTLPHLAELAGFNSKTTFNRTFKKYTGLTPTEYIQKNPTNEPQLT</sequence>
<evidence type="ECO:0000256" key="1">
    <source>
        <dbReference type="ARBA" id="ARBA00023015"/>
    </source>
</evidence>
<feature type="transmembrane region" description="Helical" evidence="4">
    <location>
        <begin position="211"/>
        <end position="231"/>
    </location>
</feature>
<feature type="transmembrane region" description="Helical" evidence="4">
    <location>
        <begin position="136"/>
        <end position="157"/>
    </location>
</feature>
<gene>
    <name evidence="6" type="ORF">PEDI_38140</name>
</gene>
<keyword evidence="7" id="KW-1185">Reference proteome</keyword>
<evidence type="ECO:0000313" key="7">
    <source>
        <dbReference type="Proteomes" id="UP001310022"/>
    </source>
</evidence>
<reference evidence="6 7" key="1">
    <citation type="submission" date="2021-12" db="EMBL/GenBank/DDBJ databases">
        <title>Genome sequencing of bacteria with rrn-lacking chromosome and rrn-plasmid.</title>
        <authorList>
            <person name="Anda M."/>
            <person name="Iwasaki W."/>
        </authorList>
    </citation>
    <scope>NUCLEOTIDE SEQUENCE [LARGE SCALE GENOMIC DNA]</scope>
    <source>
        <strain evidence="6 7">NBRC 15940</strain>
    </source>
</reference>
<dbReference type="Pfam" id="PF12833">
    <property type="entry name" value="HTH_18"/>
    <property type="match status" value="1"/>
</dbReference>
<organism evidence="6 7">
    <name type="scientific">Persicobacter diffluens</name>
    <dbReference type="NCBI Taxonomy" id="981"/>
    <lineage>
        <taxon>Bacteria</taxon>
        <taxon>Pseudomonadati</taxon>
        <taxon>Bacteroidota</taxon>
        <taxon>Cytophagia</taxon>
        <taxon>Cytophagales</taxon>
        <taxon>Persicobacteraceae</taxon>
        <taxon>Persicobacter</taxon>
    </lineage>
</organism>
<dbReference type="RefSeq" id="WP_338238452.1">
    <property type="nucleotide sequence ID" value="NZ_BQKE01000002.1"/>
</dbReference>
<dbReference type="GO" id="GO:0003700">
    <property type="term" value="F:DNA-binding transcription factor activity"/>
    <property type="evidence" value="ECO:0007669"/>
    <property type="project" value="InterPro"/>
</dbReference>
<dbReference type="EMBL" id="BQKE01000002">
    <property type="protein sequence ID" value="GJM63262.1"/>
    <property type="molecule type" value="Genomic_DNA"/>
</dbReference>
<evidence type="ECO:0000313" key="6">
    <source>
        <dbReference type="EMBL" id="GJM63262.1"/>
    </source>
</evidence>
<comment type="caution">
    <text evidence="6">The sequence shown here is derived from an EMBL/GenBank/DDBJ whole genome shotgun (WGS) entry which is preliminary data.</text>
</comment>
<feature type="transmembrane region" description="Helical" evidence="4">
    <location>
        <begin position="98"/>
        <end position="116"/>
    </location>
</feature>
<dbReference type="InterPro" id="IPR009057">
    <property type="entry name" value="Homeodomain-like_sf"/>
</dbReference>
<keyword evidence="4" id="KW-1133">Transmembrane helix</keyword>
<dbReference type="Gene3D" id="1.10.10.60">
    <property type="entry name" value="Homeodomain-like"/>
    <property type="match status" value="1"/>
</dbReference>
<feature type="transmembrane region" description="Helical" evidence="4">
    <location>
        <begin position="6"/>
        <end position="26"/>
    </location>
</feature>